<proteinExistence type="inferred from homology"/>
<evidence type="ECO:0000256" key="11">
    <source>
        <dbReference type="PROSITE-ProRule" id="PRU01248"/>
    </source>
</evidence>
<dbReference type="GO" id="GO:0006310">
    <property type="term" value="P:DNA recombination"/>
    <property type="evidence" value="ECO:0007669"/>
    <property type="project" value="UniProtKB-KW"/>
</dbReference>
<dbReference type="InterPro" id="IPR011010">
    <property type="entry name" value="DNA_brk_join_enz"/>
</dbReference>
<dbReference type="InterPro" id="IPR010998">
    <property type="entry name" value="Integrase_recombinase_N"/>
</dbReference>
<keyword evidence="9" id="KW-0233">DNA recombination</keyword>
<evidence type="ECO:0000256" key="6">
    <source>
        <dbReference type="ARBA" id="ARBA00022829"/>
    </source>
</evidence>
<comment type="similarity">
    <text evidence="3">Belongs to the 'phage' integrase family.</text>
</comment>
<keyword evidence="8 11" id="KW-0238">DNA-binding</keyword>
<dbReference type="GO" id="GO:0003677">
    <property type="term" value="F:DNA binding"/>
    <property type="evidence" value="ECO:0007669"/>
    <property type="project" value="UniProtKB-UniRule"/>
</dbReference>
<evidence type="ECO:0000256" key="9">
    <source>
        <dbReference type="ARBA" id="ARBA00023172"/>
    </source>
</evidence>
<dbReference type="PATRIC" id="fig|520762.4.peg.311"/>
<feature type="domain" description="Core-binding (CB)" evidence="13">
    <location>
        <begin position="50"/>
        <end position="131"/>
    </location>
</feature>
<dbReference type="STRING" id="520762.AN619_02760"/>
<dbReference type="Gene3D" id="1.10.150.130">
    <property type="match status" value="1"/>
</dbReference>
<accession>A0A140LCM6</accession>
<dbReference type="PANTHER" id="PTHR30349">
    <property type="entry name" value="PHAGE INTEGRASE-RELATED"/>
    <property type="match status" value="1"/>
</dbReference>
<protein>
    <submittedName>
        <fullName evidence="14">Tyrosine recombinase XerD</fullName>
    </submittedName>
</protein>
<evidence type="ECO:0000313" key="15">
    <source>
        <dbReference type="Proteomes" id="UP000070456"/>
    </source>
</evidence>
<dbReference type="GO" id="GO:0051301">
    <property type="term" value="P:cell division"/>
    <property type="evidence" value="ECO:0007669"/>
    <property type="project" value="UniProtKB-KW"/>
</dbReference>
<evidence type="ECO:0000256" key="5">
    <source>
        <dbReference type="ARBA" id="ARBA00022618"/>
    </source>
</evidence>
<dbReference type="Pfam" id="PF00589">
    <property type="entry name" value="Phage_integrase"/>
    <property type="match status" value="1"/>
</dbReference>
<dbReference type="AlphaFoldDB" id="A0A140LCM6"/>
<sequence length="331" mass="38595">MSREEVVVKVLGRMMLEDPSIDQHKLRAVLEEVLYDYDVTPVERALAVRNDITDKLVLYLASKKIDGLSNLTLENYKRHLSRFSLFIQKNIEDITAMDIRMYLAAYGKTGVKNTTLSTEISILRSFFNWLENEEYINKSPMRKIKQIKIEKRLCKALTIEELELMREACKTLRQRAMLEFFYSTGCRLDEVVKLNRYDIDWGNMSVRVVGKGNKERIVYVSPKSKVHIQKYLSSRKDTCEALFVTERQPIQRLGRRSIEREVAKIGKMSGIEKNVYPHLLRHTTATLMLNNGADLVTVQKILGHEDPSTTQIYAQYSDENVQHEYRKHLIQ</sequence>
<evidence type="ECO:0000256" key="3">
    <source>
        <dbReference type="ARBA" id="ARBA00008857"/>
    </source>
</evidence>
<keyword evidence="6" id="KW-0159">Chromosome partition</keyword>
<keyword evidence="10" id="KW-0131">Cell cycle</keyword>
<keyword evidence="5" id="KW-0132">Cell division</keyword>
<keyword evidence="4" id="KW-0963">Cytoplasm</keyword>
<dbReference type="Pfam" id="PF02899">
    <property type="entry name" value="Phage_int_SAM_1"/>
    <property type="match status" value="1"/>
</dbReference>
<dbReference type="RefSeq" id="WP_068554341.1">
    <property type="nucleotide sequence ID" value="NZ_LOEE01000006.1"/>
</dbReference>
<dbReference type="InterPro" id="IPR004107">
    <property type="entry name" value="Integrase_SAM-like_N"/>
</dbReference>
<dbReference type="GO" id="GO:0005737">
    <property type="term" value="C:cytoplasm"/>
    <property type="evidence" value="ECO:0007669"/>
    <property type="project" value="UniProtKB-SubCell"/>
</dbReference>
<evidence type="ECO:0000256" key="1">
    <source>
        <dbReference type="ARBA" id="ARBA00003283"/>
    </source>
</evidence>
<dbReference type="PROSITE" id="PS51900">
    <property type="entry name" value="CB"/>
    <property type="match status" value="1"/>
</dbReference>
<comment type="subcellular location">
    <subcellularLocation>
        <location evidence="2">Cytoplasm</location>
    </subcellularLocation>
</comment>
<gene>
    <name evidence="14" type="primary">xerD_1</name>
    <name evidence="14" type="ORF">AN619_02760</name>
</gene>
<dbReference type="InterPro" id="IPR013762">
    <property type="entry name" value="Integrase-like_cat_sf"/>
</dbReference>
<evidence type="ECO:0000259" key="13">
    <source>
        <dbReference type="PROSITE" id="PS51900"/>
    </source>
</evidence>
<dbReference type="InterPro" id="IPR050090">
    <property type="entry name" value="Tyrosine_recombinase_XerCD"/>
</dbReference>
<dbReference type="SUPFAM" id="SSF56349">
    <property type="entry name" value="DNA breaking-rejoining enzymes"/>
    <property type="match status" value="1"/>
</dbReference>
<dbReference type="GO" id="GO:0015074">
    <property type="term" value="P:DNA integration"/>
    <property type="evidence" value="ECO:0007669"/>
    <property type="project" value="UniProtKB-KW"/>
</dbReference>
<dbReference type="GO" id="GO:0007059">
    <property type="term" value="P:chromosome segregation"/>
    <property type="evidence" value="ECO:0007669"/>
    <property type="project" value="UniProtKB-KW"/>
</dbReference>
<dbReference type="PROSITE" id="PS51898">
    <property type="entry name" value="TYR_RECOMBINASE"/>
    <property type="match status" value="1"/>
</dbReference>
<evidence type="ECO:0000259" key="12">
    <source>
        <dbReference type="PROSITE" id="PS51898"/>
    </source>
</evidence>
<dbReference type="PANTHER" id="PTHR30349:SF77">
    <property type="entry name" value="TYROSINE RECOMBINASE XERC"/>
    <property type="match status" value="1"/>
</dbReference>
<reference evidence="14 15" key="1">
    <citation type="submission" date="2015-12" db="EMBL/GenBank/DDBJ databases">
        <title>Draft genome sequence of the thermoanaerobe Thermotalea metallivorans, an isolate from the runoff channel of the Great Artesian Basin, Australia.</title>
        <authorList>
            <person name="Patel B.K."/>
        </authorList>
    </citation>
    <scope>NUCLEOTIDE SEQUENCE [LARGE SCALE GENOMIC DNA]</scope>
    <source>
        <strain evidence="14 15">B2-1</strain>
    </source>
</reference>
<organism evidence="14 15">
    <name type="scientific">Thermotalea metallivorans</name>
    <dbReference type="NCBI Taxonomy" id="520762"/>
    <lineage>
        <taxon>Bacteria</taxon>
        <taxon>Bacillati</taxon>
        <taxon>Bacillota</taxon>
        <taxon>Clostridia</taxon>
        <taxon>Peptostreptococcales</taxon>
        <taxon>Thermotaleaceae</taxon>
        <taxon>Thermotalea</taxon>
    </lineage>
</organism>
<comment type="function">
    <text evidence="1">Site-specific tyrosine recombinase, which acts by catalyzing the cutting and rejoining of the recombining DNA molecules.</text>
</comment>
<comment type="caution">
    <text evidence="14">The sequence shown here is derived from an EMBL/GenBank/DDBJ whole genome shotgun (WGS) entry which is preliminary data.</text>
</comment>
<evidence type="ECO:0000256" key="8">
    <source>
        <dbReference type="ARBA" id="ARBA00023125"/>
    </source>
</evidence>
<dbReference type="OrthoDB" id="9801717at2"/>
<evidence type="ECO:0000256" key="7">
    <source>
        <dbReference type="ARBA" id="ARBA00022908"/>
    </source>
</evidence>
<keyword evidence="15" id="KW-1185">Reference proteome</keyword>
<evidence type="ECO:0000256" key="4">
    <source>
        <dbReference type="ARBA" id="ARBA00022490"/>
    </source>
</evidence>
<keyword evidence="7" id="KW-0229">DNA integration</keyword>
<feature type="domain" description="Tyr recombinase" evidence="12">
    <location>
        <begin position="152"/>
        <end position="326"/>
    </location>
</feature>
<evidence type="ECO:0000313" key="14">
    <source>
        <dbReference type="EMBL" id="KXG78301.1"/>
    </source>
</evidence>
<dbReference type="InterPro" id="IPR002104">
    <property type="entry name" value="Integrase_catalytic"/>
</dbReference>
<evidence type="ECO:0000256" key="10">
    <source>
        <dbReference type="ARBA" id="ARBA00023306"/>
    </source>
</evidence>
<evidence type="ECO:0000256" key="2">
    <source>
        <dbReference type="ARBA" id="ARBA00004496"/>
    </source>
</evidence>
<dbReference type="Gene3D" id="1.10.443.10">
    <property type="entry name" value="Intergrase catalytic core"/>
    <property type="match status" value="1"/>
</dbReference>
<dbReference type="Proteomes" id="UP000070456">
    <property type="component" value="Unassembled WGS sequence"/>
</dbReference>
<dbReference type="InterPro" id="IPR044068">
    <property type="entry name" value="CB"/>
</dbReference>
<name>A0A140LCM6_9FIRM</name>
<dbReference type="EMBL" id="LOEE01000006">
    <property type="protein sequence ID" value="KXG78301.1"/>
    <property type="molecule type" value="Genomic_DNA"/>
</dbReference>
<dbReference type="NCBIfam" id="NF040815">
    <property type="entry name" value="recomb_XerA_Arch"/>
    <property type="match status" value="1"/>
</dbReference>